<name>A0A0A9C589_ARUDO</name>
<reference evidence="1" key="2">
    <citation type="journal article" date="2015" name="Data Brief">
        <title>Shoot transcriptome of the giant reed, Arundo donax.</title>
        <authorList>
            <person name="Barrero R.A."/>
            <person name="Guerrero F.D."/>
            <person name="Moolhuijzen P."/>
            <person name="Goolsby J.A."/>
            <person name="Tidwell J."/>
            <person name="Bellgard S.E."/>
            <person name="Bellgard M.I."/>
        </authorList>
    </citation>
    <scope>NUCLEOTIDE SEQUENCE</scope>
    <source>
        <tissue evidence="1">Shoot tissue taken approximately 20 cm above the soil surface</tissue>
    </source>
</reference>
<accession>A0A0A9C589</accession>
<dbReference type="AlphaFoldDB" id="A0A0A9C589"/>
<evidence type="ECO:0000313" key="1">
    <source>
        <dbReference type="EMBL" id="JAD71479.1"/>
    </source>
</evidence>
<proteinExistence type="predicted"/>
<dbReference type="EMBL" id="GBRH01226416">
    <property type="protein sequence ID" value="JAD71479.1"/>
    <property type="molecule type" value="Transcribed_RNA"/>
</dbReference>
<organism evidence="1">
    <name type="scientific">Arundo donax</name>
    <name type="common">Giant reed</name>
    <name type="synonym">Donax arundinaceus</name>
    <dbReference type="NCBI Taxonomy" id="35708"/>
    <lineage>
        <taxon>Eukaryota</taxon>
        <taxon>Viridiplantae</taxon>
        <taxon>Streptophyta</taxon>
        <taxon>Embryophyta</taxon>
        <taxon>Tracheophyta</taxon>
        <taxon>Spermatophyta</taxon>
        <taxon>Magnoliopsida</taxon>
        <taxon>Liliopsida</taxon>
        <taxon>Poales</taxon>
        <taxon>Poaceae</taxon>
        <taxon>PACMAD clade</taxon>
        <taxon>Arundinoideae</taxon>
        <taxon>Arundineae</taxon>
        <taxon>Arundo</taxon>
    </lineage>
</organism>
<sequence>MFKWQKQNKYRVRIKNVTFSQGTQGSLPQLPLPSRSVWFVSSNSLL</sequence>
<reference evidence="1" key="1">
    <citation type="submission" date="2014-09" db="EMBL/GenBank/DDBJ databases">
        <authorList>
            <person name="Magalhaes I.L.F."/>
            <person name="Oliveira U."/>
            <person name="Santos F.R."/>
            <person name="Vidigal T.H.D.A."/>
            <person name="Brescovit A.D."/>
            <person name="Santos A.J."/>
        </authorList>
    </citation>
    <scope>NUCLEOTIDE SEQUENCE</scope>
    <source>
        <tissue evidence="1">Shoot tissue taken approximately 20 cm above the soil surface</tissue>
    </source>
</reference>
<protein>
    <submittedName>
        <fullName evidence="1">Uncharacterized protein</fullName>
    </submittedName>
</protein>